<reference evidence="1 2" key="1">
    <citation type="submission" date="2020-07" db="EMBL/GenBank/DDBJ databases">
        <title>Stappia sp., F7233, whole genome shotgun sequencing project.</title>
        <authorList>
            <person name="Jiang S."/>
            <person name="Liu Z.W."/>
            <person name="Du Z.J."/>
        </authorList>
    </citation>
    <scope>NUCLEOTIDE SEQUENCE [LARGE SCALE GENOMIC DNA]</scope>
    <source>
        <strain evidence="1 2">F7233</strain>
    </source>
</reference>
<organism evidence="1 2">
    <name type="scientific">Stappia albiluteola</name>
    <dbReference type="NCBI Taxonomy" id="2758565"/>
    <lineage>
        <taxon>Bacteria</taxon>
        <taxon>Pseudomonadati</taxon>
        <taxon>Pseudomonadota</taxon>
        <taxon>Alphaproteobacteria</taxon>
        <taxon>Hyphomicrobiales</taxon>
        <taxon>Stappiaceae</taxon>
        <taxon>Stappia</taxon>
    </lineage>
</organism>
<dbReference type="Proteomes" id="UP000541109">
    <property type="component" value="Unassembled WGS sequence"/>
</dbReference>
<dbReference type="GO" id="GO:0004601">
    <property type="term" value="F:peroxidase activity"/>
    <property type="evidence" value="ECO:0007669"/>
    <property type="project" value="InterPro"/>
</dbReference>
<dbReference type="Pfam" id="PF03098">
    <property type="entry name" value="An_peroxidase"/>
    <property type="match status" value="1"/>
</dbReference>
<proteinExistence type="predicted"/>
<dbReference type="InterPro" id="IPR019791">
    <property type="entry name" value="Haem_peroxidase_animal"/>
</dbReference>
<gene>
    <name evidence="1" type="ORF">H2509_18425</name>
</gene>
<evidence type="ECO:0000313" key="1">
    <source>
        <dbReference type="EMBL" id="MBA5779110.1"/>
    </source>
</evidence>
<dbReference type="GO" id="GO:0006979">
    <property type="term" value="P:response to oxidative stress"/>
    <property type="evidence" value="ECO:0007669"/>
    <property type="project" value="InterPro"/>
</dbReference>
<dbReference type="RefSeq" id="WP_182167936.1">
    <property type="nucleotide sequence ID" value="NZ_JACFXV010000065.1"/>
</dbReference>
<comment type="caution">
    <text evidence="1">The sequence shown here is derived from an EMBL/GenBank/DDBJ whole genome shotgun (WGS) entry which is preliminary data.</text>
</comment>
<name>A0A839AGX2_9HYPH</name>
<dbReference type="Gene3D" id="1.10.640.10">
    <property type="entry name" value="Haem peroxidase domain superfamily, animal type"/>
    <property type="match status" value="1"/>
</dbReference>
<sequence>MAKTRFPFQDNVGHVNPNIPAGYTYLAQFVAHDLSVSSSVDEGVDTAIQTVNLRTYPLHLDCLYGYGPSFEPACYELRTAKPIAQRIGWPKTRFRLDAISNEGFVRPDDSSAGPKRDIGRLIEMRGPASVGVALIADVRNDDNAVISQLTALFQLAHNAAMDLLEGGNEPATPATSALNFTIARMALTQAYRKIIRHDLLPRLLSPAIREYYETSDNAGSLTCNPADRFVSAEFAQAAYRIGHAMIREAYLFCGNPPVEHVLSDVLRRNSERNPPKTPHNRDWIIEWSNFFELGETPPRPSGRLEPRYETPLFDDTLFPPVADGKPAGLAYRDLVRSSSGELRKIDAMCQEIAAKDPDLAARSPWLTDRGLRRHAVRKWLEASRANDLGDLADEVVNNPPPVLYFLIEAAAAEDGFRAGPLASVIMAEIFYKALRMERGRRLDGLTPSEAAGRVFGAAIPQSMPDLIRWVDANMSSQDKTYCATDLPLI</sequence>
<dbReference type="InterPro" id="IPR010255">
    <property type="entry name" value="Haem_peroxidase_sf"/>
</dbReference>
<dbReference type="InterPro" id="IPR037120">
    <property type="entry name" value="Haem_peroxidase_sf_animal"/>
</dbReference>
<dbReference type="GO" id="GO:0020037">
    <property type="term" value="F:heme binding"/>
    <property type="evidence" value="ECO:0007669"/>
    <property type="project" value="InterPro"/>
</dbReference>
<evidence type="ECO:0008006" key="3">
    <source>
        <dbReference type="Google" id="ProtNLM"/>
    </source>
</evidence>
<accession>A0A839AGX2</accession>
<protein>
    <recommendedName>
        <fullName evidence="3">Animal haem peroxidase</fullName>
    </recommendedName>
</protein>
<dbReference type="SUPFAM" id="SSF48113">
    <property type="entry name" value="Heme-dependent peroxidases"/>
    <property type="match status" value="1"/>
</dbReference>
<evidence type="ECO:0000313" key="2">
    <source>
        <dbReference type="Proteomes" id="UP000541109"/>
    </source>
</evidence>
<dbReference type="EMBL" id="JACFXV010000065">
    <property type="protein sequence ID" value="MBA5779110.1"/>
    <property type="molecule type" value="Genomic_DNA"/>
</dbReference>
<keyword evidence="2" id="KW-1185">Reference proteome</keyword>
<dbReference type="AlphaFoldDB" id="A0A839AGX2"/>